<dbReference type="AlphaFoldDB" id="A0A6N8U2L3"/>
<name>A0A6N8U2L3_9STAP</name>
<evidence type="ECO:0000313" key="1">
    <source>
        <dbReference type="EMBL" id="MXQ50391.1"/>
    </source>
</evidence>
<comment type="caution">
    <text evidence="1">The sequence shown here is derived from an EMBL/GenBank/DDBJ whole genome shotgun (WGS) entry which is preliminary data.</text>
</comment>
<dbReference type="Proteomes" id="UP000436284">
    <property type="component" value="Unassembled WGS sequence"/>
</dbReference>
<gene>
    <name evidence="1" type="ORF">GQ671_03605</name>
</gene>
<protein>
    <submittedName>
        <fullName evidence="1">Uncharacterized protein</fullName>
    </submittedName>
</protein>
<proteinExistence type="predicted"/>
<accession>A0A6N8U2L3</accession>
<dbReference type="EMBL" id="WUUK01000001">
    <property type="protein sequence ID" value="MXQ50391.1"/>
    <property type="molecule type" value="Genomic_DNA"/>
</dbReference>
<dbReference type="RefSeq" id="WP_160652801.1">
    <property type="nucleotide sequence ID" value="NZ_JBHRWU010000001.1"/>
</dbReference>
<organism evidence="1 2">
    <name type="scientific">Salinicoccus hispanicus</name>
    <dbReference type="NCBI Taxonomy" id="157225"/>
    <lineage>
        <taxon>Bacteria</taxon>
        <taxon>Bacillati</taxon>
        <taxon>Bacillota</taxon>
        <taxon>Bacilli</taxon>
        <taxon>Bacillales</taxon>
        <taxon>Staphylococcaceae</taxon>
        <taxon>Salinicoccus</taxon>
    </lineage>
</organism>
<keyword evidence="2" id="KW-1185">Reference proteome</keyword>
<sequence>MNSVFVEMFKQKDEFMVSPMKYDENYCLGVHNALRDRYLNLYIGRYSLEWALGFRLLKFSGDVNPVIQSINITINNLFASYSLTDYQKYLLSKTPKENKDYYWYLYHLDRLASDISTLKDLQLILINRVNELQYDERYIRREFFKKCKLEPLRNIIFDHKFRTSEIRNDFTHSVKPFVFQNEIITQGGILALGQGDRKLDMDRDHWKIDYDFLLILDRMDKLIDHLRLSRLHFEDE</sequence>
<evidence type="ECO:0000313" key="2">
    <source>
        <dbReference type="Proteomes" id="UP000436284"/>
    </source>
</evidence>
<reference evidence="1 2" key="1">
    <citation type="submission" date="2019-12" db="EMBL/GenBank/DDBJ databases">
        <title>Salinicoccus cyprini sp. nov., isolated from gastro-intestinal tract of mirror carp, Cyprinus carpio var. specularis, collected from Gobind Sagar Reservoir, Himachal Pradesh, India.</title>
        <authorList>
            <person name="Talwar C."/>
            <person name="Singh A.K."/>
            <person name="Lal R."/>
            <person name="Negi R.K."/>
        </authorList>
    </citation>
    <scope>NUCLEOTIDE SEQUENCE [LARGE SCALE GENOMIC DNA]</scope>
    <source>
        <strain evidence="1 2">J-82</strain>
    </source>
</reference>